<dbReference type="PANTHER" id="PTHR23011">
    <property type="entry name" value="CYCLIC NUCLEOTIDE-BINDING DOMAIN CONTAINING PROTEIN"/>
    <property type="match status" value="1"/>
</dbReference>
<dbReference type="GeneID" id="111110038"/>
<evidence type="ECO:0000313" key="4">
    <source>
        <dbReference type="RefSeq" id="XP_022302074.1"/>
    </source>
</evidence>
<keyword evidence="3" id="KW-1185">Reference proteome</keyword>
<dbReference type="RefSeq" id="XP_022302074.1">
    <property type="nucleotide sequence ID" value="XM_022446366.1"/>
</dbReference>
<feature type="compositionally biased region" description="Basic and acidic residues" evidence="1">
    <location>
        <begin position="30"/>
        <end position="39"/>
    </location>
</feature>
<dbReference type="InterPro" id="IPR000595">
    <property type="entry name" value="cNMP-bd_dom"/>
</dbReference>
<dbReference type="SUPFAM" id="SSF51206">
    <property type="entry name" value="cAMP-binding domain-like"/>
    <property type="match status" value="2"/>
</dbReference>
<feature type="region of interest" description="Disordered" evidence="1">
    <location>
        <begin position="1"/>
        <end position="63"/>
    </location>
</feature>
<dbReference type="CDD" id="cd00038">
    <property type="entry name" value="CAP_ED"/>
    <property type="match status" value="1"/>
</dbReference>
<dbReference type="KEGG" id="cvn:111110038"/>
<dbReference type="OrthoDB" id="166212at2759"/>
<evidence type="ECO:0000313" key="3">
    <source>
        <dbReference type="Proteomes" id="UP000694844"/>
    </source>
</evidence>
<dbReference type="PROSITE" id="PS50042">
    <property type="entry name" value="CNMP_BINDING_3"/>
    <property type="match status" value="1"/>
</dbReference>
<proteinExistence type="predicted"/>
<dbReference type="AlphaFoldDB" id="A0A8B8BGY8"/>
<feature type="domain" description="Cyclic nucleotide-binding" evidence="2">
    <location>
        <begin position="260"/>
        <end position="365"/>
    </location>
</feature>
<name>A0A8B8BGY8_CRAVI</name>
<gene>
    <name evidence="4" type="primary">LOC111110038</name>
</gene>
<dbReference type="Gene3D" id="2.60.120.10">
    <property type="entry name" value="Jelly Rolls"/>
    <property type="match status" value="2"/>
</dbReference>
<dbReference type="PANTHER" id="PTHR23011:SF28">
    <property type="entry name" value="CYCLIC NUCLEOTIDE-BINDING DOMAIN CONTAINING PROTEIN"/>
    <property type="match status" value="1"/>
</dbReference>
<protein>
    <submittedName>
        <fullName evidence="4">Uncharacterized protein LOC111110038 isoform X1</fullName>
    </submittedName>
</protein>
<dbReference type="InterPro" id="IPR018490">
    <property type="entry name" value="cNMP-bd_dom_sf"/>
</dbReference>
<feature type="region of interest" description="Disordered" evidence="1">
    <location>
        <begin position="591"/>
        <end position="613"/>
    </location>
</feature>
<feature type="compositionally biased region" description="Basic residues" evidence="1">
    <location>
        <begin position="41"/>
        <end position="52"/>
    </location>
</feature>
<evidence type="ECO:0000256" key="1">
    <source>
        <dbReference type="SAM" id="MobiDB-lite"/>
    </source>
</evidence>
<accession>A0A8B8BGY8</accession>
<dbReference type="Proteomes" id="UP000694844">
    <property type="component" value="Chromosome 8"/>
</dbReference>
<dbReference type="Pfam" id="PF00027">
    <property type="entry name" value="cNMP_binding"/>
    <property type="match status" value="1"/>
</dbReference>
<reference evidence="4" key="1">
    <citation type="submission" date="2025-08" db="UniProtKB">
        <authorList>
            <consortium name="RefSeq"/>
        </authorList>
    </citation>
    <scope>IDENTIFICATION</scope>
    <source>
        <tissue evidence="4">Whole sample</tissue>
    </source>
</reference>
<dbReference type="InterPro" id="IPR014710">
    <property type="entry name" value="RmlC-like_jellyroll"/>
</dbReference>
<dbReference type="SMART" id="SM00100">
    <property type="entry name" value="cNMP"/>
    <property type="match status" value="1"/>
</dbReference>
<organism evidence="3 4">
    <name type="scientific">Crassostrea virginica</name>
    <name type="common">Eastern oyster</name>
    <dbReference type="NCBI Taxonomy" id="6565"/>
    <lineage>
        <taxon>Eukaryota</taxon>
        <taxon>Metazoa</taxon>
        <taxon>Spiralia</taxon>
        <taxon>Lophotrochozoa</taxon>
        <taxon>Mollusca</taxon>
        <taxon>Bivalvia</taxon>
        <taxon>Autobranchia</taxon>
        <taxon>Pteriomorphia</taxon>
        <taxon>Ostreida</taxon>
        <taxon>Ostreoidea</taxon>
        <taxon>Ostreidae</taxon>
        <taxon>Crassostrea</taxon>
    </lineage>
</organism>
<sequence>MVRTQLPGDNRRQPKNGDSCSTVSYGEFPSLDRRRDGRSKSYPHVRARHRLSHGTEGEGERIGPSFSVESLSRFPALRPESDDVGIKRSRVLRKFSTAFNASKFWRSRSEDQTNDVRMEHWTKIRSTVAIGTVISRAFGESKEKRKENYNPFKLKQELKKKQLYSWFRFVGRLTIVFSRLAKAHSLRFREDDDDISPYIKGLTFHDYDNQPDLMFDKSQYKAKKSIRVPEETKRILCKPPKQRTEQELYSALLTLRNIEAFAAYPNRMQKMIVAIGQYERFEAKRIVVRQGHPGSSYYFMLSGAAVVMVMENPNSYARPIKHLEKGMDFGEIALTLNIRRQGTIITKEPCELMSIGRRDYQRIFMAGGVRSINDPDQEKFLRNLPFLRNWPMKQLEDAGDKTHFLFFKRGATIVKETALSPWLVIVKSGSISILKKLKRVLPFEWKRKKEIKFVTEKEKRDNYAKRLVLRRHILSELKIPLKGNNVDEEDNGFEEYPGKYKIFIHPGEEPEVVTSETVTPLIDDLPNIKENISKKNSFQNIQKRLLPRLSESPGEENSDDNPLFSNMDDAEKHPVFSLEREETSFDILAPLPKKKTQDKQSLASTSNRRESIVEKERDMMGFEEKTRTVQDDLDNMAKDPDEYTLADLDPEFVRVQTLIKGQVFGLSDLILEQTTNFSIVSNGADVILIDQQFYLKHAPEKLISKMRQELCPYPTDDDLQCRLQQSVDWDAYRTDTMSTTLKHLQTRRQLRHSLKV</sequence>
<feature type="region of interest" description="Disordered" evidence="1">
    <location>
        <begin position="546"/>
        <end position="568"/>
    </location>
</feature>
<evidence type="ECO:0000259" key="2">
    <source>
        <dbReference type="PROSITE" id="PS50042"/>
    </source>
</evidence>